<feature type="compositionally biased region" description="Low complexity" evidence="1">
    <location>
        <begin position="1"/>
        <end position="16"/>
    </location>
</feature>
<reference evidence="2" key="2">
    <citation type="submission" date="2015-06" db="UniProtKB">
        <authorList>
            <consortium name="EnsemblMetazoa"/>
        </authorList>
    </citation>
    <scope>IDENTIFICATION</scope>
</reference>
<proteinExistence type="predicted"/>
<name>T1K792_TETUR</name>
<keyword evidence="3" id="KW-1185">Reference proteome</keyword>
<dbReference type="Proteomes" id="UP000015104">
    <property type="component" value="Unassembled WGS sequence"/>
</dbReference>
<dbReference type="EMBL" id="CAEY01001801">
    <property type="status" value="NOT_ANNOTATED_CDS"/>
    <property type="molecule type" value="Genomic_DNA"/>
</dbReference>
<evidence type="ECO:0000313" key="3">
    <source>
        <dbReference type="Proteomes" id="UP000015104"/>
    </source>
</evidence>
<accession>T1K792</accession>
<organism evidence="2 3">
    <name type="scientific">Tetranychus urticae</name>
    <name type="common">Two-spotted spider mite</name>
    <dbReference type="NCBI Taxonomy" id="32264"/>
    <lineage>
        <taxon>Eukaryota</taxon>
        <taxon>Metazoa</taxon>
        <taxon>Ecdysozoa</taxon>
        <taxon>Arthropoda</taxon>
        <taxon>Chelicerata</taxon>
        <taxon>Arachnida</taxon>
        <taxon>Acari</taxon>
        <taxon>Acariformes</taxon>
        <taxon>Trombidiformes</taxon>
        <taxon>Prostigmata</taxon>
        <taxon>Eleutherengona</taxon>
        <taxon>Raphignathae</taxon>
        <taxon>Tetranychoidea</taxon>
        <taxon>Tetranychidae</taxon>
        <taxon>Tetranychus</taxon>
    </lineage>
</organism>
<reference evidence="3" key="1">
    <citation type="submission" date="2011-08" db="EMBL/GenBank/DDBJ databases">
        <authorList>
            <person name="Rombauts S."/>
        </authorList>
    </citation>
    <scope>NUCLEOTIDE SEQUENCE</scope>
    <source>
        <strain evidence="3">London</strain>
    </source>
</reference>
<dbReference type="AlphaFoldDB" id="T1K792"/>
<sequence length="175" mass="19820">MSSSENSSDNSQQQPNCKKSSYRKSFSQEFEQLLNVEICPTLWVAVHKSRSSQGSMFVDIRRKKEGQWRGSKIYIPTTQGLFLKYPEYEKLKQKFEDWLSGLLLAETMEKVFEFSELTGRTVFAQQVIGAKGLTVGLKTETKQSCLVLHRSEITKIISNSVADAIGAAMCQSLYD</sequence>
<evidence type="ECO:0000313" key="2">
    <source>
        <dbReference type="EnsemblMetazoa" id="tetur06g03390.1"/>
    </source>
</evidence>
<evidence type="ECO:0000256" key="1">
    <source>
        <dbReference type="SAM" id="MobiDB-lite"/>
    </source>
</evidence>
<protein>
    <submittedName>
        <fullName evidence="2">Uncharacterized protein</fullName>
    </submittedName>
</protein>
<dbReference type="EnsemblMetazoa" id="tetur06g03390.1">
    <property type="protein sequence ID" value="tetur06g03390.1"/>
    <property type="gene ID" value="tetur06g03390"/>
</dbReference>
<dbReference type="HOGENOM" id="CLU_068508_2_1_1"/>
<feature type="region of interest" description="Disordered" evidence="1">
    <location>
        <begin position="1"/>
        <end position="20"/>
    </location>
</feature>